<dbReference type="EMBL" id="OY731402">
    <property type="protein sequence ID" value="CAJ1958233.1"/>
    <property type="molecule type" value="Genomic_DNA"/>
</dbReference>
<evidence type="ECO:0000313" key="2">
    <source>
        <dbReference type="Proteomes" id="UP001189624"/>
    </source>
</evidence>
<protein>
    <submittedName>
        <fullName evidence="1">Uncharacterized protein</fullName>
    </submittedName>
</protein>
<dbReference type="Gramene" id="rna-AYBTSS11_LOCUS17625">
    <property type="protein sequence ID" value="CAJ1958233.1"/>
    <property type="gene ID" value="gene-AYBTSS11_LOCUS17625"/>
</dbReference>
<feature type="non-terminal residue" evidence="1">
    <location>
        <position position="1"/>
    </location>
</feature>
<dbReference type="AlphaFoldDB" id="A0AA86VER8"/>
<sequence>QYEKTESTQIKPTTTLIQTFKLTYPILSPYVTQELLVKTLNIEGREDSSPLESEEFK</sequence>
<reference evidence="1" key="1">
    <citation type="submission" date="2023-10" db="EMBL/GenBank/DDBJ databases">
        <authorList>
            <person name="Domelevo Entfellner J.-B."/>
        </authorList>
    </citation>
    <scope>NUCLEOTIDE SEQUENCE</scope>
</reference>
<accession>A0AA86VER8</accession>
<gene>
    <name evidence="1" type="ORF">AYBTSS11_LOCUS17625</name>
</gene>
<feature type="non-terminal residue" evidence="1">
    <location>
        <position position="57"/>
    </location>
</feature>
<keyword evidence="2" id="KW-1185">Reference proteome</keyword>
<dbReference type="Proteomes" id="UP001189624">
    <property type="component" value="Chromosome 5"/>
</dbReference>
<name>A0AA86VER8_9FABA</name>
<evidence type="ECO:0000313" key="1">
    <source>
        <dbReference type="EMBL" id="CAJ1958233.1"/>
    </source>
</evidence>
<organism evidence="1 2">
    <name type="scientific">Sphenostylis stenocarpa</name>
    <dbReference type="NCBI Taxonomy" id="92480"/>
    <lineage>
        <taxon>Eukaryota</taxon>
        <taxon>Viridiplantae</taxon>
        <taxon>Streptophyta</taxon>
        <taxon>Embryophyta</taxon>
        <taxon>Tracheophyta</taxon>
        <taxon>Spermatophyta</taxon>
        <taxon>Magnoliopsida</taxon>
        <taxon>eudicotyledons</taxon>
        <taxon>Gunneridae</taxon>
        <taxon>Pentapetalae</taxon>
        <taxon>rosids</taxon>
        <taxon>fabids</taxon>
        <taxon>Fabales</taxon>
        <taxon>Fabaceae</taxon>
        <taxon>Papilionoideae</taxon>
        <taxon>50 kb inversion clade</taxon>
        <taxon>NPAAA clade</taxon>
        <taxon>indigoferoid/millettioid clade</taxon>
        <taxon>Phaseoleae</taxon>
        <taxon>Sphenostylis</taxon>
    </lineage>
</organism>
<proteinExistence type="predicted"/>